<dbReference type="InterPro" id="IPR017853">
    <property type="entry name" value="GH"/>
</dbReference>
<dbReference type="InterPro" id="IPR013780">
    <property type="entry name" value="Glyco_hydro_b"/>
</dbReference>
<dbReference type="SUPFAM" id="SSF51011">
    <property type="entry name" value="Glycosyl hydrolase domain"/>
    <property type="match status" value="1"/>
</dbReference>
<dbReference type="Proteomes" id="UP000245959">
    <property type="component" value="Unassembled WGS sequence"/>
</dbReference>
<comment type="caution">
    <text evidence="3">The sequence shown here is derived from an EMBL/GenBank/DDBJ whole genome shotgun (WGS) entry which is preliminary data.</text>
</comment>
<dbReference type="PANTHER" id="PTHR43576">
    <property type="entry name" value="ALPHA-L-ARABINOFURANOSIDASE C-RELATED"/>
    <property type="match status" value="1"/>
</dbReference>
<gene>
    <name evidence="3" type="ORF">C8D82_10379</name>
</gene>
<keyword evidence="4" id="KW-1185">Reference proteome</keyword>
<evidence type="ECO:0000259" key="2">
    <source>
        <dbReference type="Pfam" id="PF22848"/>
    </source>
</evidence>
<evidence type="ECO:0000313" key="3">
    <source>
        <dbReference type="EMBL" id="PVY45165.1"/>
    </source>
</evidence>
<feature type="domain" description="Alpha-L-arabinofuranosidase 1 catalytic" evidence="2">
    <location>
        <begin position="89"/>
        <end position="238"/>
    </location>
</feature>
<dbReference type="SUPFAM" id="SSF51445">
    <property type="entry name" value="(Trans)glycosidases"/>
    <property type="match status" value="1"/>
</dbReference>
<evidence type="ECO:0000313" key="4">
    <source>
        <dbReference type="Proteomes" id="UP000245959"/>
    </source>
</evidence>
<dbReference type="GO" id="GO:0000272">
    <property type="term" value="P:polysaccharide catabolic process"/>
    <property type="evidence" value="ECO:0007669"/>
    <property type="project" value="TreeGrafter"/>
</dbReference>
<dbReference type="OrthoDB" id="9758333at2"/>
<accession>A0A2U1B939</accession>
<organism evidence="3 4">
    <name type="scientific">Victivallis vadensis</name>
    <dbReference type="NCBI Taxonomy" id="172901"/>
    <lineage>
        <taxon>Bacteria</taxon>
        <taxon>Pseudomonadati</taxon>
        <taxon>Lentisphaerota</taxon>
        <taxon>Lentisphaeria</taxon>
        <taxon>Victivallales</taxon>
        <taxon>Victivallaceae</taxon>
        <taxon>Victivallis</taxon>
    </lineage>
</organism>
<dbReference type="EMBL" id="QEKH01000003">
    <property type="protein sequence ID" value="PVY45165.1"/>
    <property type="molecule type" value="Genomic_DNA"/>
</dbReference>
<evidence type="ECO:0000256" key="1">
    <source>
        <dbReference type="SAM" id="SignalP"/>
    </source>
</evidence>
<dbReference type="Gene3D" id="3.20.20.80">
    <property type="entry name" value="Glycosidases"/>
    <property type="match status" value="1"/>
</dbReference>
<dbReference type="AlphaFoldDB" id="A0A2U1B939"/>
<feature type="chain" id="PRO_5015736824" evidence="1">
    <location>
        <begin position="20"/>
        <end position="690"/>
    </location>
</feature>
<dbReference type="Gene3D" id="2.60.40.1180">
    <property type="entry name" value="Golgi alpha-mannosidase II"/>
    <property type="match status" value="1"/>
</dbReference>
<proteinExistence type="predicted"/>
<keyword evidence="1" id="KW-0732">Signal</keyword>
<dbReference type="InterPro" id="IPR055235">
    <property type="entry name" value="ASD1_cat"/>
</dbReference>
<protein>
    <submittedName>
        <fullName evidence="3">Alpha-N-arabinofuranosidase</fullName>
    </submittedName>
</protein>
<name>A0A2U1B939_9BACT</name>
<sequence length="690" mass="76354">MTLRFALLFSLLLSSRLVAGEASITINAAKDRGPVRQAVFGQNFECGDSRGLFSLPADAPEPRALEVTYAQGYWDPVGRKPAQDVVDTMKRFPFGALRYPGGCLAHNFRWKESIGPVEQRGSKIWEFGLDEYLRLCEALNCEPQIIVTDYGLACDEIPRDAADLVEYLNMPATPQYPWAQRRAANGRPEPYHVKYFEIGNESIHGNHANKPFRRYTPEQYVKYFNATVGAMKKVDPSILAGYVMDDAGGSWDPIVARGCAAAADFAIVHSYYPQVDSMPPQTAFNTAMAGGEQFSHRLEAYRKLIRLGGKELPLALTEFNFSSTSPKPDAYRFSFFAGLANAETWCRLLQPEENILLANYWYLLNGMYGVITTIPGKIPENYTGKPTGFKAAARFFETLREFTLDTLVACSVSGSPRLEAPAAPGVLPSYGDRYVDGGGDGLEVSLAPYNPAPFRKFPELAFSGSHQDGTVAVELNRFNQEAYPAFVTVNRPASLPEGEAWKVEVSCEARFLPASGNTGTGTLGLGLMDARGWNATHCAAAVYGVNSAKEWTPFTRTLQMLDDSSQLSLLIRFQHISGALSGRLEFRNLKIKAYPAGHFPAYPALSAFASTSADGRRLGLLVFNRSYEQEIPVTLKLEDFPATRVKIVSLYQEKIESVADFTPERREESVMGNEFRCKLPPHSMTAFEFN</sequence>
<feature type="signal peptide" evidence="1">
    <location>
        <begin position="1"/>
        <end position="19"/>
    </location>
</feature>
<reference evidence="3 4" key="1">
    <citation type="submission" date="2018-04" db="EMBL/GenBank/DDBJ databases">
        <title>Genomic Encyclopedia of Type Strains, Phase IV (KMG-IV): sequencing the most valuable type-strain genomes for metagenomic binning, comparative biology and taxonomic classification.</title>
        <authorList>
            <person name="Goeker M."/>
        </authorList>
    </citation>
    <scope>NUCLEOTIDE SEQUENCE [LARGE SCALE GENOMIC DNA]</scope>
    <source>
        <strain evidence="3 4">DSM 14823</strain>
    </source>
</reference>
<dbReference type="GeneID" id="78294069"/>
<dbReference type="RefSeq" id="WP_116882738.1">
    <property type="nucleotide sequence ID" value="NZ_CABMMC010000059.1"/>
</dbReference>
<dbReference type="Pfam" id="PF22848">
    <property type="entry name" value="ASD1_dom"/>
    <property type="match status" value="1"/>
</dbReference>